<evidence type="ECO:0000313" key="2">
    <source>
        <dbReference type="EMBL" id="PVH65958.1"/>
    </source>
</evidence>
<dbReference type="EMBL" id="CM008046">
    <property type="protein sequence ID" value="PVH65958.1"/>
    <property type="molecule type" value="Genomic_DNA"/>
</dbReference>
<dbReference type="Gramene" id="PVH65958">
    <property type="protein sequence ID" value="PVH65958"/>
    <property type="gene ID" value="PAHAL_1G112200"/>
</dbReference>
<gene>
    <name evidence="2" type="ORF">PAHAL_1G112200</name>
</gene>
<evidence type="ECO:0000256" key="1">
    <source>
        <dbReference type="SAM" id="MobiDB-lite"/>
    </source>
</evidence>
<feature type="region of interest" description="Disordered" evidence="1">
    <location>
        <begin position="69"/>
        <end position="127"/>
    </location>
</feature>
<sequence>MLSKYHQIYLYYLYTTKKGLRGTKPSSCRSPGTTSRPTRRAARRRPNPGESPGLFPLFPFVGGGVGLPPMCAAAPPPPARRPVAPPRRAAGAAPATRPSSPYVYSPASCVPNGPREPPPPARSPPFR</sequence>
<dbReference type="AlphaFoldDB" id="A0A2T8KUV6"/>
<feature type="compositionally biased region" description="Pro residues" evidence="1">
    <location>
        <begin position="74"/>
        <end position="85"/>
    </location>
</feature>
<protein>
    <submittedName>
        <fullName evidence="2">Uncharacterized protein</fullName>
    </submittedName>
</protein>
<feature type="compositionally biased region" description="Low complexity" evidence="1">
    <location>
        <begin position="86"/>
        <end position="98"/>
    </location>
</feature>
<feature type="compositionally biased region" description="Low complexity" evidence="1">
    <location>
        <begin position="25"/>
        <end position="36"/>
    </location>
</feature>
<feature type="region of interest" description="Disordered" evidence="1">
    <location>
        <begin position="19"/>
        <end position="55"/>
    </location>
</feature>
<dbReference type="Proteomes" id="UP000243499">
    <property type="component" value="Chromosome 1"/>
</dbReference>
<proteinExistence type="predicted"/>
<organism evidence="2">
    <name type="scientific">Panicum hallii</name>
    <dbReference type="NCBI Taxonomy" id="206008"/>
    <lineage>
        <taxon>Eukaryota</taxon>
        <taxon>Viridiplantae</taxon>
        <taxon>Streptophyta</taxon>
        <taxon>Embryophyta</taxon>
        <taxon>Tracheophyta</taxon>
        <taxon>Spermatophyta</taxon>
        <taxon>Magnoliopsida</taxon>
        <taxon>Liliopsida</taxon>
        <taxon>Poales</taxon>
        <taxon>Poaceae</taxon>
        <taxon>PACMAD clade</taxon>
        <taxon>Panicoideae</taxon>
        <taxon>Panicodae</taxon>
        <taxon>Paniceae</taxon>
        <taxon>Panicinae</taxon>
        <taxon>Panicum</taxon>
        <taxon>Panicum sect. Panicum</taxon>
    </lineage>
</organism>
<feature type="compositionally biased region" description="Basic residues" evidence="1">
    <location>
        <begin position="37"/>
        <end position="46"/>
    </location>
</feature>
<accession>A0A2T8KUV6</accession>
<name>A0A2T8KUV6_9POAL</name>
<reference evidence="2" key="1">
    <citation type="submission" date="2018-04" db="EMBL/GenBank/DDBJ databases">
        <title>WGS assembly of Panicum hallii.</title>
        <authorList>
            <person name="Lovell J."/>
            <person name="Jenkins J."/>
            <person name="Lowry D."/>
            <person name="Mamidi S."/>
            <person name="Sreedasyam A."/>
            <person name="Weng X."/>
            <person name="Barry K."/>
            <person name="Bonette J."/>
            <person name="Campitelli B."/>
            <person name="Daum C."/>
            <person name="Gordon S."/>
            <person name="Gould B."/>
            <person name="Lipzen A."/>
            <person name="Macqueen A."/>
            <person name="Palacio-Mejia J."/>
            <person name="Plott C."/>
            <person name="Shakirov E."/>
            <person name="Shu S."/>
            <person name="Yoshinaga Y."/>
            <person name="Zane M."/>
            <person name="Rokhsar D."/>
            <person name="Grimwood J."/>
            <person name="Schmutz J."/>
            <person name="Juenger T."/>
        </authorList>
    </citation>
    <scope>NUCLEOTIDE SEQUENCE [LARGE SCALE GENOMIC DNA]</scope>
    <source>
        <strain evidence="2">FIL2</strain>
    </source>
</reference>
<feature type="compositionally biased region" description="Pro residues" evidence="1">
    <location>
        <begin position="114"/>
        <end position="127"/>
    </location>
</feature>